<gene>
    <name evidence="1" type="ORF">A9255_07995</name>
    <name evidence="2" type="ORF">Xhom_02016</name>
</gene>
<keyword evidence="3" id="KW-1185">Reference proteome</keyword>
<dbReference type="Proteomes" id="UP000225433">
    <property type="component" value="Unassembled WGS sequence"/>
</dbReference>
<reference evidence="2 4" key="2">
    <citation type="journal article" date="2017" name="Nat. Microbiol.">
        <title>Natural product diversity associated with the nematode symbionts Photorhabdus and Xenorhabdus.</title>
        <authorList>
            <person name="Tobias N.J."/>
            <person name="Wolff H."/>
            <person name="Djahanschiri B."/>
            <person name="Grundmann F."/>
            <person name="Kronenwerth M."/>
            <person name="Shi Y.M."/>
            <person name="Simonyi S."/>
            <person name="Grun P."/>
            <person name="Shapiro-Ilan D."/>
            <person name="Pidot S.J."/>
            <person name="Stinear T.P."/>
            <person name="Ebersberger I."/>
            <person name="Bode H.B."/>
        </authorList>
    </citation>
    <scope>NUCLEOTIDE SEQUENCE [LARGE SCALE GENOMIC DNA]</scope>
    <source>
        <strain evidence="2 4">DSM 17903</strain>
    </source>
</reference>
<evidence type="ECO:0000313" key="3">
    <source>
        <dbReference type="Proteomes" id="UP000094600"/>
    </source>
</evidence>
<proteinExistence type="predicted"/>
<dbReference type="EMBL" id="NJAI01000002">
    <property type="protein sequence ID" value="PHM56523.1"/>
    <property type="molecule type" value="Genomic_DNA"/>
</dbReference>
<evidence type="ECO:0000313" key="4">
    <source>
        <dbReference type="Proteomes" id="UP000225433"/>
    </source>
</evidence>
<reference evidence="1 3" key="1">
    <citation type="submission" date="2016-06" db="EMBL/GenBank/DDBJ databases">
        <title>Bacterial characters and pathogenicity of Xenorhabdus hominickii from an entomopathogenic nematode, Steinernema monticolum.</title>
        <authorList>
            <person name="Park Y."/>
            <person name="Kim Y."/>
        </authorList>
    </citation>
    <scope>NUCLEOTIDE SEQUENCE [LARGE SCALE GENOMIC DNA]</scope>
    <source>
        <strain evidence="1 3">ANU1</strain>
    </source>
</reference>
<dbReference type="AlphaFoldDB" id="A0A2G0QBC5"/>
<protein>
    <submittedName>
        <fullName evidence="2">Uncharacterized protein</fullName>
    </submittedName>
</protein>
<dbReference type="KEGG" id="xho:A9255_07995"/>
<dbReference type="Proteomes" id="UP000094600">
    <property type="component" value="Chromosome"/>
</dbReference>
<sequence>MPKHIHADLMMKQAELALITDKPGLYFQVKVNDEWDDIISHQVNFDIYRKYRLKPRTIKIGEIDVPEPVKEPLEYGAEYYAVHVTGLMIASGPIMWEGTIYDLSSLARGFVHLDLESAVLHAKALISLTQKKENSYG</sequence>
<dbReference type="EMBL" id="CP016176">
    <property type="protein sequence ID" value="AOM40531.1"/>
    <property type="molecule type" value="Genomic_DNA"/>
</dbReference>
<name>A0A2G0QBC5_XENHO</name>
<evidence type="ECO:0000313" key="1">
    <source>
        <dbReference type="EMBL" id="AOM40531.1"/>
    </source>
</evidence>
<evidence type="ECO:0000313" key="2">
    <source>
        <dbReference type="EMBL" id="PHM56523.1"/>
    </source>
</evidence>
<dbReference type="RefSeq" id="WP_069316247.1">
    <property type="nucleotide sequence ID" value="NZ_CAWNQJ010000046.1"/>
</dbReference>
<dbReference type="STRING" id="351679.A9255_07995"/>
<accession>A0A2G0QBC5</accession>
<organism evidence="2 4">
    <name type="scientific">Xenorhabdus hominickii</name>
    <dbReference type="NCBI Taxonomy" id="351679"/>
    <lineage>
        <taxon>Bacteria</taxon>
        <taxon>Pseudomonadati</taxon>
        <taxon>Pseudomonadota</taxon>
        <taxon>Gammaproteobacteria</taxon>
        <taxon>Enterobacterales</taxon>
        <taxon>Morganellaceae</taxon>
        <taxon>Xenorhabdus</taxon>
    </lineage>
</organism>
<dbReference type="OrthoDB" id="8611678at2"/>